<organism evidence="2 3">
    <name type="scientific">Ascaris lumbricoides</name>
    <name type="common">Giant roundworm</name>
    <dbReference type="NCBI Taxonomy" id="6252"/>
    <lineage>
        <taxon>Eukaryota</taxon>
        <taxon>Metazoa</taxon>
        <taxon>Ecdysozoa</taxon>
        <taxon>Nematoda</taxon>
        <taxon>Chromadorea</taxon>
        <taxon>Rhabditida</taxon>
        <taxon>Spirurina</taxon>
        <taxon>Ascaridomorpha</taxon>
        <taxon>Ascaridoidea</taxon>
        <taxon>Ascarididae</taxon>
        <taxon>Ascaris</taxon>
    </lineage>
</organism>
<name>A0A0M3HKM2_ASCLU</name>
<proteinExistence type="predicted"/>
<dbReference type="WBParaSite" id="ALUE_0000206701-mRNA-1">
    <property type="protein sequence ID" value="ALUE_0000206701-mRNA-1"/>
    <property type="gene ID" value="ALUE_0000206701"/>
</dbReference>
<sequence length="97" mass="10234">MVITAVGVNSQTGIIMTLLGATKGENNKNSPNSVAPEGHANGGISVTAVDVNSKKHSDEQPEDEGKMPKSVLQGKLSALAIQIGYIGKRILFIMRIF</sequence>
<accession>A0A0M3HKM2</accession>
<evidence type="ECO:0000313" key="3">
    <source>
        <dbReference type="WBParaSite" id="ALUE_0000206701-mRNA-1"/>
    </source>
</evidence>
<dbReference type="Proteomes" id="UP000036681">
    <property type="component" value="Unplaced"/>
</dbReference>
<protein>
    <submittedName>
        <fullName evidence="3">Uncharacterized protein</fullName>
    </submittedName>
</protein>
<dbReference type="AlphaFoldDB" id="A0A0M3HKM2"/>
<feature type="compositionally biased region" description="Basic and acidic residues" evidence="1">
    <location>
        <begin position="52"/>
        <end position="67"/>
    </location>
</feature>
<feature type="region of interest" description="Disordered" evidence="1">
    <location>
        <begin position="22"/>
        <end position="69"/>
    </location>
</feature>
<keyword evidence="2" id="KW-1185">Reference proteome</keyword>
<reference evidence="3" key="1">
    <citation type="submission" date="2017-02" db="UniProtKB">
        <authorList>
            <consortium name="WormBaseParasite"/>
        </authorList>
    </citation>
    <scope>IDENTIFICATION</scope>
</reference>
<evidence type="ECO:0000256" key="1">
    <source>
        <dbReference type="SAM" id="MobiDB-lite"/>
    </source>
</evidence>
<evidence type="ECO:0000313" key="2">
    <source>
        <dbReference type="Proteomes" id="UP000036681"/>
    </source>
</evidence>